<feature type="binding site" evidence="17">
    <location>
        <position position="613"/>
    </location>
    <ligand>
        <name>ATP</name>
        <dbReference type="ChEBI" id="CHEBI:30616"/>
    </ligand>
</feature>
<sequence>MDTAESMVESLSNISDRCSQVSVVVVSVVTNHKLSSLSIISVHRGRKSIDCGVPTQGLDKDRVTGIFYASDDSSITTGVNFNVSEEYGYSTNLFLPYVLGDVRAFPQGSRNCYSLKPSKAKDNLYLIRASFMYGNYDGKNALPEFDLYLNVNFWSTVKFKNASDQVYKEILSFATSDTTYVCLVNKGKGTPFISGLELRPVNNTIYGTEYGRNVSLVLYQRWDIGYLNGTGRYQNDIYDRIWSPYTPVSWISTKTTEYLDIFQSGYRPPDEVIKTAASPKSGDGPLELVWTSEDPNARFYAFLYFAELEKLEKNDSRKINILWNGSPVSENSFIPSSKYSMTFSNSKAFTGKDHLISVQKTEDSTLPPILNAIEIFTAYSLDEFFTAIKDVNAIESIKATYKVNKIWSGDPCSPRLFPWEGIECVYSNPNYQIKSLNLSSSGIQGPIASAFRNLTLLESLDLSNNDLQQNVPEFLADLKHLKFLNLKGNNFTGFIPKSLMKKLKDGVLALSVDDQNLCNSSSCQDKNNMVVPIVVATSVIFLLVVLVIIWIILRQRKRGANSGPGPLLPTGKRRFTYNEVSSITKNFNKVIGKGAFGIVYLGSLEDGTEIAVKMIKDSSSTRPQGSSSSPAPKEFQVEAELLLTVHHRNIASFVGYCDDDRSMALIYEYMANGNLQDYLSSEKAEDLSWERRLHIAIDSAQGLEYLHNGCMPPIVHRDVKTANILLNDNLEAKIADFGVSKVFPEDDISPVETVVMGTPGYIDPE</sequence>
<evidence type="ECO:0000256" key="2">
    <source>
        <dbReference type="ARBA" id="ARBA00012513"/>
    </source>
</evidence>
<keyword evidence="4" id="KW-0433">Leucine-rich repeat</keyword>
<dbReference type="GO" id="GO:0004674">
    <property type="term" value="F:protein serine/threonine kinase activity"/>
    <property type="evidence" value="ECO:0007669"/>
    <property type="project" value="UniProtKB-KW"/>
</dbReference>
<dbReference type="InterPro" id="IPR000719">
    <property type="entry name" value="Prot_kinase_dom"/>
</dbReference>
<dbReference type="FunFam" id="3.80.10.10:FF:000129">
    <property type="entry name" value="Leucine-rich repeat receptor-like kinase"/>
    <property type="match status" value="1"/>
</dbReference>
<proteinExistence type="predicted"/>
<name>A0A087G287_ARAAL</name>
<dbReference type="Pfam" id="PF13855">
    <property type="entry name" value="LRR_8"/>
    <property type="match status" value="1"/>
</dbReference>
<keyword evidence="7" id="KW-0732">Signal</keyword>
<dbReference type="eggNOG" id="ENOG502QQCZ">
    <property type="taxonomic scope" value="Eukaryota"/>
</dbReference>
<evidence type="ECO:0000256" key="14">
    <source>
        <dbReference type="ARBA" id="ARBA00023170"/>
    </source>
</evidence>
<evidence type="ECO:0000256" key="13">
    <source>
        <dbReference type="ARBA" id="ARBA00023136"/>
    </source>
</evidence>
<dbReference type="Pfam" id="PF07714">
    <property type="entry name" value="PK_Tyr_Ser-Thr"/>
    <property type="match status" value="1"/>
</dbReference>
<dbReference type="SUPFAM" id="SSF56112">
    <property type="entry name" value="Protein kinase-like (PK-like)"/>
    <property type="match status" value="1"/>
</dbReference>
<dbReference type="InterPro" id="IPR011009">
    <property type="entry name" value="Kinase-like_dom_sf"/>
</dbReference>
<reference evidence="21" key="1">
    <citation type="journal article" date="2015" name="Nat. Plants">
        <title>Genome expansion of Arabis alpina linked with retrotransposition and reduced symmetric DNA methylation.</title>
        <authorList>
            <person name="Willing E.M."/>
            <person name="Rawat V."/>
            <person name="Mandakova T."/>
            <person name="Maumus F."/>
            <person name="James G.V."/>
            <person name="Nordstroem K.J."/>
            <person name="Becker C."/>
            <person name="Warthmann N."/>
            <person name="Chica C."/>
            <person name="Szarzynska B."/>
            <person name="Zytnicki M."/>
            <person name="Albani M.C."/>
            <person name="Kiefer C."/>
            <person name="Bergonzi S."/>
            <person name="Castaings L."/>
            <person name="Mateos J.L."/>
            <person name="Berns M.C."/>
            <person name="Bujdoso N."/>
            <person name="Piofczyk T."/>
            <person name="de Lorenzo L."/>
            <person name="Barrero-Sicilia C."/>
            <person name="Mateos I."/>
            <person name="Piednoel M."/>
            <person name="Hagmann J."/>
            <person name="Chen-Min-Tao R."/>
            <person name="Iglesias-Fernandez R."/>
            <person name="Schuster S.C."/>
            <person name="Alonso-Blanco C."/>
            <person name="Roudier F."/>
            <person name="Carbonero P."/>
            <person name="Paz-Ares J."/>
            <person name="Davis S.J."/>
            <person name="Pecinka A."/>
            <person name="Quesneville H."/>
            <person name="Colot V."/>
            <person name="Lysak M.A."/>
            <person name="Weigel D."/>
            <person name="Coupland G."/>
            <person name="Schneeberger K."/>
        </authorList>
    </citation>
    <scope>NUCLEOTIDE SEQUENCE [LARGE SCALE GENOMIC DNA]</scope>
    <source>
        <strain evidence="21">cv. Pajares</strain>
    </source>
</reference>
<protein>
    <recommendedName>
        <fullName evidence="2">non-specific serine/threonine protein kinase</fullName>
        <ecNumber evidence="2">2.7.11.1</ecNumber>
    </recommendedName>
</protein>
<evidence type="ECO:0000256" key="9">
    <source>
        <dbReference type="ARBA" id="ARBA00022741"/>
    </source>
</evidence>
<dbReference type="OrthoDB" id="2017114at2759"/>
<evidence type="ECO:0000256" key="16">
    <source>
        <dbReference type="ARBA" id="ARBA00048679"/>
    </source>
</evidence>
<evidence type="ECO:0000256" key="15">
    <source>
        <dbReference type="ARBA" id="ARBA00047899"/>
    </source>
</evidence>
<dbReference type="GO" id="GO:0016020">
    <property type="term" value="C:membrane"/>
    <property type="evidence" value="ECO:0007669"/>
    <property type="project" value="UniProtKB-SubCell"/>
</dbReference>
<evidence type="ECO:0000256" key="11">
    <source>
        <dbReference type="ARBA" id="ARBA00022840"/>
    </source>
</evidence>
<evidence type="ECO:0000313" key="20">
    <source>
        <dbReference type="EMBL" id="KFK23989.1"/>
    </source>
</evidence>
<evidence type="ECO:0000256" key="7">
    <source>
        <dbReference type="ARBA" id="ARBA00022729"/>
    </source>
</evidence>
<dbReference type="Gene3D" id="1.10.510.10">
    <property type="entry name" value="Transferase(Phosphotransferase) domain 1"/>
    <property type="match status" value="1"/>
</dbReference>
<dbReference type="Proteomes" id="UP000029120">
    <property type="component" value="Unassembled WGS sequence"/>
</dbReference>
<dbReference type="EC" id="2.7.11.1" evidence="2"/>
<evidence type="ECO:0000256" key="5">
    <source>
        <dbReference type="ARBA" id="ARBA00022679"/>
    </source>
</evidence>
<dbReference type="SUPFAM" id="SSF52058">
    <property type="entry name" value="L domain-like"/>
    <property type="match status" value="1"/>
</dbReference>
<dbReference type="SMART" id="SM00220">
    <property type="entry name" value="S_TKc"/>
    <property type="match status" value="1"/>
</dbReference>
<evidence type="ECO:0000256" key="3">
    <source>
        <dbReference type="ARBA" id="ARBA00022527"/>
    </source>
</evidence>
<dbReference type="PANTHER" id="PTHR45631:SF143">
    <property type="entry name" value="LEUCINE-RICH REPEAT PROTEIN KINASE"/>
    <property type="match status" value="1"/>
</dbReference>
<keyword evidence="8" id="KW-0677">Repeat</keyword>
<evidence type="ECO:0000256" key="17">
    <source>
        <dbReference type="PROSITE-ProRule" id="PRU10141"/>
    </source>
</evidence>
<dbReference type="Gramene" id="KFK23989">
    <property type="protein sequence ID" value="KFK23989"/>
    <property type="gene ID" value="AALP_AAs48021U000500"/>
</dbReference>
<dbReference type="OMA" id="AVNWMDI"/>
<keyword evidence="6 18" id="KW-0812">Transmembrane</keyword>
<comment type="subcellular location">
    <subcellularLocation>
        <location evidence="1">Membrane</location>
        <topology evidence="1">Single-pass membrane protein</topology>
    </subcellularLocation>
</comment>
<dbReference type="PROSITE" id="PS50011">
    <property type="entry name" value="PROTEIN_KINASE_DOM"/>
    <property type="match status" value="1"/>
</dbReference>
<keyword evidence="3" id="KW-0723">Serine/threonine-protein kinase</keyword>
<dbReference type="AlphaFoldDB" id="A0A087G287"/>
<evidence type="ECO:0000259" key="19">
    <source>
        <dbReference type="PROSITE" id="PS50011"/>
    </source>
</evidence>
<keyword evidence="12 18" id="KW-1133">Transmembrane helix</keyword>
<evidence type="ECO:0000256" key="12">
    <source>
        <dbReference type="ARBA" id="ARBA00022989"/>
    </source>
</evidence>
<keyword evidence="5" id="KW-0808">Transferase</keyword>
<dbReference type="InterPro" id="IPR001611">
    <property type="entry name" value="Leu-rich_rpt"/>
</dbReference>
<feature type="transmembrane region" description="Helical" evidence="18">
    <location>
        <begin position="529"/>
        <end position="553"/>
    </location>
</feature>
<comment type="catalytic activity">
    <reaction evidence="16">
        <text>L-seryl-[protein] + ATP = O-phospho-L-seryl-[protein] + ADP + H(+)</text>
        <dbReference type="Rhea" id="RHEA:17989"/>
        <dbReference type="Rhea" id="RHEA-COMP:9863"/>
        <dbReference type="Rhea" id="RHEA-COMP:11604"/>
        <dbReference type="ChEBI" id="CHEBI:15378"/>
        <dbReference type="ChEBI" id="CHEBI:29999"/>
        <dbReference type="ChEBI" id="CHEBI:30616"/>
        <dbReference type="ChEBI" id="CHEBI:83421"/>
        <dbReference type="ChEBI" id="CHEBI:456216"/>
        <dbReference type="EC" id="2.7.11.1"/>
    </reaction>
</comment>
<accession>A0A087G287</accession>
<dbReference type="Gene3D" id="3.80.10.10">
    <property type="entry name" value="Ribonuclease Inhibitor"/>
    <property type="match status" value="1"/>
</dbReference>
<evidence type="ECO:0000256" key="6">
    <source>
        <dbReference type="ARBA" id="ARBA00022692"/>
    </source>
</evidence>
<evidence type="ECO:0000256" key="8">
    <source>
        <dbReference type="ARBA" id="ARBA00022737"/>
    </source>
</evidence>
<evidence type="ECO:0000256" key="10">
    <source>
        <dbReference type="ARBA" id="ARBA00022777"/>
    </source>
</evidence>
<dbReference type="InterPro" id="IPR024788">
    <property type="entry name" value="Malectin-like_Carb-bd_dom"/>
</dbReference>
<dbReference type="PANTHER" id="PTHR45631">
    <property type="entry name" value="OS07G0107800 PROTEIN-RELATED"/>
    <property type="match status" value="1"/>
</dbReference>
<dbReference type="PROSITE" id="PS00108">
    <property type="entry name" value="PROTEIN_KINASE_ST"/>
    <property type="match status" value="1"/>
</dbReference>
<keyword evidence="11 17" id="KW-0067">ATP-binding</keyword>
<feature type="domain" description="Protein kinase" evidence="19">
    <location>
        <begin position="585"/>
        <end position="765"/>
    </location>
</feature>
<keyword evidence="13 18" id="KW-0472">Membrane</keyword>
<dbReference type="GO" id="GO:0005524">
    <property type="term" value="F:ATP binding"/>
    <property type="evidence" value="ECO:0007669"/>
    <property type="project" value="UniProtKB-UniRule"/>
</dbReference>
<evidence type="ECO:0000256" key="18">
    <source>
        <dbReference type="SAM" id="Phobius"/>
    </source>
</evidence>
<evidence type="ECO:0000256" key="1">
    <source>
        <dbReference type="ARBA" id="ARBA00004167"/>
    </source>
</evidence>
<dbReference type="InterPro" id="IPR032675">
    <property type="entry name" value="LRR_dom_sf"/>
</dbReference>
<comment type="catalytic activity">
    <reaction evidence="15">
        <text>L-threonyl-[protein] + ATP = O-phospho-L-threonyl-[protein] + ADP + H(+)</text>
        <dbReference type="Rhea" id="RHEA:46608"/>
        <dbReference type="Rhea" id="RHEA-COMP:11060"/>
        <dbReference type="Rhea" id="RHEA-COMP:11605"/>
        <dbReference type="ChEBI" id="CHEBI:15378"/>
        <dbReference type="ChEBI" id="CHEBI:30013"/>
        <dbReference type="ChEBI" id="CHEBI:30616"/>
        <dbReference type="ChEBI" id="CHEBI:61977"/>
        <dbReference type="ChEBI" id="CHEBI:456216"/>
        <dbReference type="EC" id="2.7.11.1"/>
    </reaction>
</comment>
<dbReference type="Pfam" id="PF12819">
    <property type="entry name" value="Malectin_like"/>
    <property type="match status" value="1"/>
</dbReference>
<gene>
    <name evidence="20" type="ORF">AALP_AAs48021U000500</name>
</gene>
<keyword evidence="21" id="KW-1185">Reference proteome</keyword>
<evidence type="ECO:0000313" key="21">
    <source>
        <dbReference type="Proteomes" id="UP000029120"/>
    </source>
</evidence>
<keyword evidence="10" id="KW-0418">Kinase</keyword>
<keyword evidence="14" id="KW-0675">Receptor</keyword>
<dbReference type="EMBL" id="KL973374">
    <property type="protein sequence ID" value="KFK23989.1"/>
    <property type="molecule type" value="Genomic_DNA"/>
</dbReference>
<dbReference type="InterPro" id="IPR017441">
    <property type="entry name" value="Protein_kinase_ATP_BS"/>
</dbReference>
<organism evidence="20 21">
    <name type="scientific">Arabis alpina</name>
    <name type="common">Alpine rock-cress</name>
    <dbReference type="NCBI Taxonomy" id="50452"/>
    <lineage>
        <taxon>Eukaryota</taxon>
        <taxon>Viridiplantae</taxon>
        <taxon>Streptophyta</taxon>
        <taxon>Embryophyta</taxon>
        <taxon>Tracheophyta</taxon>
        <taxon>Spermatophyta</taxon>
        <taxon>Magnoliopsida</taxon>
        <taxon>eudicotyledons</taxon>
        <taxon>Gunneridae</taxon>
        <taxon>Pentapetalae</taxon>
        <taxon>rosids</taxon>
        <taxon>malvids</taxon>
        <taxon>Brassicales</taxon>
        <taxon>Brassicaceae</taxon>
        <taxon>Arabideae</taxon>
        <taxon>Arabis</taxon>
    </lineage>
</organism>
<dbReference type="InterPro" id="IPR001245">
    <property type="entry name" value="Ser-Thr/Tyr_kinase_cat_dom"/>
</dbReference>
<evidence type="ECO:0000256" key="4">
    <source>
        <dbReference type="ARBA" id="ARBA00022614"/>
    </source>
</evidence>
<keyword evidence="9 17" id="KW-0547">Nucleotide-binding</keyword>
<dbReference type="Gene3D" id="3.30.200.20">
    <property type="entry name" value="Phosphorylase Kinase, domain 1"/>
    <property type="match status" value="1"/>
</dbReference>
<dbReference type="InterPro" id="IPR008271">
    <property type="entry name" value="Ser/Thr_kinase_AS"/>
</dbReference>
<dbReference type="PROSITE" id="PS00107">
    <property type="entry name" value="PROTEIN_KINASE_ATP"/>
    <property type="match status" value="1"/>
</dbReference>